<keyword evidence="3" id="KW-1185">Reference proteome</keyword>
<feature type="compositionally biased region" description="Polar residues" evidence="1">
    <location>
        <begin position="8"/>
        <end position="17"/>
    </location>
</feature>
<feature type="compositionally biased region" description="Basic residues" evidence="1">
    <location>
        <begin position="213"/>
        <end position="229"/>
    </location>
</feature>
<feature type="compositionally biased region" description="Polar residues" evidence="1">
    <location>
        <begin position="26"/>
        <end position="36"/>
    </location>
</feature>
<feature type="compositionally biased region" description="Basic and acidic residues" evidence="1">
    <location>
        <begin position="41"/>
        <end position="59"/>
    </location>
</feature>
<feature type="compositionally biased region" description="Low complexity" evidence="1">
    <location>
        <begin position="1210"/>
        <end position="1222"/>
    </location>
</feature>
<feature type="region of interest" description="Disordered" evidence="1">
    <location>
        <begin position="639"/>
        <end position="702"/>
    </location>
</feature>
<reference evidence="3" key="1">
    <citation type="journal article" date="2008" name="Insect Biochem. Mol. Biol.">
        <title>The genome of a lepidopteran model insect, the silkworm Bombyx mori.</title>
        <authorList>
            <consortium name="International Silkworm Genome Consortium"/>
        </authorList>
    </citation>
    <scope>NUCLEOTIDE SEQUENCE [LARGE SCALE GENOMIC DNA]</scope>
    <source>
        <strain evidence="3">p50T</strain>
    </source>
</reference>
<feature type="compositionally biased region" description="Polar residues" evidence="1">
    <location>
        <begin position="519"/>
        <end position="534"/>
    </location>
</feature>
<evidence type="ECO:0000313" key="2">
    <source>
        <dbReference type="EnsemblMetazoa" id="XP_021203148.2"/>
    </source>
</evidence>
<feature type="compositionally biased region" description="Pro residues" evidence="1">
    <location>
        <begin position="909"/>
        <end position="921"/>
    </location>
</feature>
<feature type="region of interest" description="Disordered" evidence="1">
    <location>
        <begin position="518"/>
        <end position="625"/>
    </location>
</feature>
<feature type="region of interest" description="Disordered" evidence="1">
    <location>
        <begin position="1"/>
        <end position="148"/>
    </location>
</feature>
<reference evidence="2" key="2">
    <citation type="submission" date="2022-06" db="UniProtKB">
        <authorList>
            <consortium name="EnsemblMetazoa"/>
        </authorList>
    </citation>
    <scope>IDENTIFICATION</scope>
    <source>
        <strain evidence="2">p50T (Dazao)</strain>
    </source>
</reference>
<protein>
    <submittedName>
        <fullName evidence="2">Uncharacterized protein</fullName>
    </submittedName>
</protein>
<feature type="compositionally biased region" description="Basic and acidic residues" evidence="1">
    <location>
        <begin position="114"/>
        <end position="124"/>
    </location>
</feature>
<feature type="region of interest" description="Disordered" evidence="1">
    <location>
        <begin position="1040"/>
        <end position="1074"/>
    </location>
</feature>
<evidence type="ECO:0000313" key="3">
    <source>
        <dbReference type="Proteomes" id="UP000005204"/>
    </source>
</evidence>
<name>A0A8R2HN53_BOMMO</name>
<accession>A0A8R2HN53</accession>
<feature type="compositionally biased region" description="Acidic residues" evidence="1">
    <location>
        <begin position="551"/>
        <end position="561"/>
    </location>
</feature>
<feature type="compositionally biased region" description="Basic and acidic residues" evidence="1">
    <location>
        <begin position="671"/>
        <end position="684"/>
    </location>
</feature>
<feature type="region of interest" description="Disordered" evidence="1">
    <location>
        <begin position="1136"/>
        <end position="1190"/>
    </location>
</feature>
<feature type="region of interest" description="Disordered" evidence="1">
    <location>
        <begin position="893"/>
        <end position="947"/>
    </location>
</feature>
<feature type="compositionally biased region" description="Basic and acidic residues" evidence="1">
    <location>
        <begin position="640"/>
        <end position="659"/>
    </location>
</feature>
<feature type="region of interest" description="Disordered" evidence="1">
    <location>
        <begin position="203"/>
        <end position="242"/>
    </location>
</feature>
<feature type="compositionally biased region" description="Polar residues" evidence="1">
    <location>
        <begin position="1139"/>
        <end position="1173"/>
    </location>
</feature>
<feature type="compositionally biased region" description="Acidic residues" evidence="1">
    <location>
        <begin position="586"/>
        <end position="597"/>
    </location>
</feature>
<feature type="compositionally biased region" description="Low complexity" evidence="1">
    <location>
        <begin position="1174"/>
        <end position="1190"/>
    </location>
</feature>
<feature type="compositionally biased region" description="Polar residues" evidence="1">
    <location>
        <begin position="1064"/>
        <end position="1074"/>
    </location>
</feature>
<dbReference type="EnsemblMetazoa" id="XM_021347473.2">
    <property type="protein sequence ID" value="XP_021203148.2"/>
    <property type="gene ID" value="LOC105841518"/>
</dbReference>
<feature type="compositionally biased region" description="Low complexity" evidence="1">
    <location>
        <begin position="922"/>
        <end position="932"/>
    </location>
</feature>
<evidence type="ECO:0000256" key="1">
    <source>
        <dbReference type="SAM" id="MobiDB-lite"/>
    </source>
</evidence>
<dbReference type="Proteomes" id="UP000005204">
    <property type="component" value="Unassembled WGS sequence"/>
</dbReference>
<feature type="region of interest" description="Disordered" evidence="1">
    <location>
        <begin position="1210"/>
        <end position="1257"/>
    </location>
</feature>
<organism evidence="2 3">
    <name type="scientific">Bombyx mori</name>
    <name type="common">Silk moth</name>
    <dbReference type="NCBI Taxonomy" id="7091"/>
    <lineage>
        <taxon>Eukaryota</taxon>
        <taxon>Metazoa</taxon>
        <taxon>Ecdysozoa</taxon>
        <taxon>Arthropoda</taxon>
        <taxon>Hexapoda</taxon>
        <taxon>Insecta</taxon>
        <taxon>Pterygota</taxon>
        <taxon>Neoptera</taxon>
        <taxon>Endopterygota</taxon>
        <taxon>Lepidoptera</taxon>
        <taxon>Glossata</taxon>
        <taxon>Ditrysia</taxon>
        <taxon>Bombycoidea</taxon>
        <taxon>Bombycidae</taxon>
        <taxon>Bombycinae</taxon>
        <taxon>Bombyx</taxon>
    </lineage>
</organism>
<feature type="compositionally biased region" description="Polar residues" evidence="1">
    <location>
        <begin position="603"/>
        <end position="618"/>
    </location>
</feature>
<proteinExistence type="predicted"/>
<feature type="compositionally biased region" description="Polar residues" evidence="1">
    <location>
        <begin position="1040"/>
        <end position="1057"/>
    </location>
</feature>
<sequence>MFAEPQSPDKTMSTTIPTFAYERATHGSNYSQGQRSQRYRAGRETNKENGHRPEAERAVQRAPGIDVRAGRGRRGGAPLALSPPRGRVRAVVARHSLRRAGVSPRVQAGGGEPRAARPRADVARSRSAPAPRRPPPPRRRARSLAARPPAPRLRPVFLWARQRDGTVQEVHCEDYDPRNRIRIARTPAGWRVIPRTEIYNSIRIPPVQPRDRKERRRRRRSDGPRRRRPAVPEPAPAWLPPDLESHIPSHTIAVPRQQVPEPTPLDNLLAVAELEFNQQRGEEALGLDLQAAVPAHPPAAPSYSFLQSEEVARDVMSFDLSASKPPEAMYYERKAQAQNCTEDSAYGGDMSVHKDLFDTISEAHYLPELGGPHDEALLDSLVEKGCEDNQILGQTLDKLAHLVHGAAEYAESEEDMLLNNGPVSDIIDRLEHSLESPSRSSITAAQGLLHLHHIGDHHLTQPEHQSSVESYMSDEVFVAEPSSDCGLQALSEASVMQATNNVNHYTDPIEKSIHDDVASSDTMYSEQVSDLQESYESEKRYVEPQGSIPDQSDDTSTEDEPKDATSQNKDEDCQTDGELDSKIEEPDIDDQPPDDEPILNLAQELSQASTNDENSPTDLSVKHVDKDIPKVVARAAETTHAIEDNLSDKSDEQPKDLSVHRRMATPHASPRRIEIPRAPSRESDAMQSPQPSGIPAVPSSPEIFTMPVTKSKQALFLETLLSSPSPKMYTSEVTITKQQCEPLNLGKHRKSASPTVSSCSDEIRKINKEFGEPQEKRIKRESTEDLAKINKVFNKCGEVKPKKIEWPAFNFDDDPIKQLQTLKSNADYNVPDPMLIPKDKLNLILASPGKEIMNLLSSRPELQLPEAFAFPAVLQDPDVLVISLSQLETILENQNKGKTSPKPKDPKPASKPTPVAEPPTTPCTEPSTTPQPDQQTSHPKPIPSMDALAGDIDAATSAALNHMLWLPYLTQLEAVANCSQSLNFLKALNSSGYNPSNYAELTQMFNPASRFMGPSGFPMMPPMDYDNRLQFAMWQEAMNHANSAQRSGGKTNSTPDTQMKDVTTKSNDVQNPYVHSTKNYQNKTHSAARTSPIAHNYNHGQRSMPQNPYLQNMYAGMNPNIRPNVPLPGLQIPYFNPNMMGSQRSPRTTQQKSPTSPYYPNNNYLSSTKQAEGQSTRSSSSSSQESPRPRITVKSLHNLMEPMVAAAAATASGAGATSRRSSNTPAALGRRREEPEVGSTTPLGEPQPHIPPHPHDPSSFHLWHPLFGNQKSYNSPWNWTTVTATGD</sequence>